<evidence type="ECO:0000256" key="1">
    <source>
        <dbReference type="SAM" id="MobiDB-lite"/>
    </source>
</evidence>
<keyword evidence="4" id="KW-1185">Reference proteome</keyword>
<feature type="compositionally biased region" description="Basic and acidic residues" evidence="1">
    <location>
        <begin position="26"/>
        <end position="48"/>
    </location>
</feature>
<gene>
    <name evidence="3" type="ORF">HPB48_008746</name>
</gene>
<dbReference type="PANTHER" id="PTHR14523:SF1">
    <property type="entry name" value="HOMOLOGOUS RECOMBINATION OB-FOLD PROTEIN"/>
    <property type="match status" value="1"/>
</dbReference>
<dbReference type="OrthoDB" id="21443at2759"/>
<sequence>MTLATTQNSLTWMLQPTCRTMPKKSTVHDTLAERRKRGTADDRNEAKAAKAGANSNDEDSLFVATGLCADDLENCFDDDFDECANEKEPKKKGRRGEGECPDPKTIVTEISSDAFSDDSLGWPAEPEVVPRKRKFPGPAGILPKSRSSLTFAGVGRIADERTSGQPEPHDDLLCTPWSSEADDPRSPWQHLKQELEMDNAKGRFLHGHSIAWVLKMKRLQQLPMGKVPVLCVSVKNASKDILTLRDGTGEILATIDKSCQDYKPCLKTGTALVLMKASVYVNDQSRHCLVLTRQNIVQIYSCAEDGRCERVDVNPMTLPELEGVCAQLQREALEEAAKRDALGLERDSPTFEAVGSPRLEPRGGGRSLPLAGSSRSNVRGQWSPGGGNSSPRLFSCVGRGTGSLQPGRVAATMAARGGAVPASRVNQSANVRAAGPQGVGTKRPAGAGFREEVAGIGCPQSLSSAPKVPAYKPPVRPSVPTNSGPKAAPDVSVLNLLKSLMPLENHMHIWPYSGYWGARHFDQCPFAIRSGCEIQQKGISKENASRIADTCAAEDFPL</sequence>
<dbReference type="PANTHER" id="PTHR14523">
    <property type="entry name" value="UNCHARACTERIZED PROTEIN C17ORF53 HOMOLOG"/>
    <property type="match status" value="1"/>
</dbReference>
<dbReference type="Pfam" id="PF15072">
    <property type="entry name" value="HROB"/>
    <property type="match status" value="1"/>
</dbReference>
<dbReference type="InterPro" id="IPR058570">
    <property type="entry name" value="HROB_OB"/>
</dbReference>
<feature type="compositionally biased region" description="Basic and acidic residues" evidence="1">
    <location>
        <begin position="340"/>
        <end position="349"/>
    </location>
</feature>
<dbReference type="AlphaFoldDB" id="A0A9J6G881"/>
<dbReference type="OMA" id="IYSCAED"/>
<feature type="domain" description="Homologous recombination OB-fold protein OB-fold" evidence="2">
    <location>
        <begin position="226"/>
        <end position="301"/>
    </location>
</feature>
<name>A0A9J6G881_HAELO</name>
<dbReference type="GO" id="GO:0000725">
    <property type="term" value="P:recombinational repair"/>
    <property type="evidence" value="ECO:0007669"/>
    <property type="project" value="InterPro"/>
</dbReference>
<reference evidence="3 4" key="1">
    <citation type="journal article" date="2020" name="Cell">
        <title>Large-Scale Comparative Analyses of Tick Genomes Elucidate Their Genetic Diversity and Vector Capacities.</title>
        <authorList>
            <consortium name="Tick Genome and Microbiome Consortium (TIGMIC)"/>
            <person name="Jia N."/>
            <person name="Wang J."/>
            <person name="Shi W."/>
            <person name="Du L."/>
            <person name="Sun Y."/>
            <person name="Zhan W."/>
            <person name="Jiang J.F."/>
            <person name="Wang Q."/>
            <person name="Zhang B."/>
            <person name="Ji P."/>
            <person name="Bell-Sakyi L."/>
            <person name="Cui X.M."/>
            <person name="Yuan T.T."/>
            <person name="Jiang B.G."/>
            <person name="Yang W.F."/>
            <person name="Lam T.T."/>
            <person name="Chang Q.C."/>
            <person name="Ding S.J."/>
            <person name="Wang X.J."/>
            <person name="Zhu J.G."/>
            <person name="Ruan X.D."/>
            <person name="Zhao L."/>
            <person name="Wei J.T."/>
            <person name="Ye R.Z."/>
            <person name="Que T.C."/>
            <person name="Du C.H."/>
            <person name="Zhou Y.H."/>
            <person name="Cheng J.X."/>
            <person name="Dai P.F."/>
            <person name="Guo W.B."/>
            <person name="Han X.H."/>
            <person name="Huang E.J."/>
            <person name="Li L.F."/>
            <person name="Wei W."/>
            <person name="Gao Y.C."/>
            <person name="Liu J.Z."/>
            <person name="Shao H.Z."/>
            <person name="Wang X."/>
            <person name="Wang C.C."/>
            <person name="Yang T.C."/>
            <person name="Huo Q.B."/>
            <person name="Li W."/>
            <person name="Chen H.Y."/>
            <person name="Chen S.E."/>
            <person name="Zhou L.G."/>
            <person name="Ni X.B."/>
            <person name="Tian J.H."/>
            <person name="Sheng Y."/>
            <person name="Liu T."/>
            <person name="Pan Y.S."/>
            <person name="Xia L.Y."/>
            <person name="Li J."/>
            <person name="Zhao F."/>
            <person name="Cao W.C."/>
        </authorList>
    </citation>
    <scope>NUCLEOTIDE SEQUENCE [LARGE SCALE GENOMIC DNA]</scope>
    <source>
        <strain evidence="3">HaeL-2018</strain>
    </source>
</reference>
<feature type="region of interest" description="Disordered" evidence="1">
    <location>
        <begin position="21"/>
        <end position="56"/>
    </location>
</feature>
<dbReference type="VEuPathDB" id="VectorBase:HLOH_055410"/>
<evidence type="ECO:0000313" key="4">
    <source>
        <dbReference type="Proteomes" id="UP000821853"/>
    </source>
</evidence>
<protein>
    <recommendedName>
        <fullName evidence="2">Homologous recombination OB-fold protein OB-fold domain-containing protein</fullName>
    </recommendedName>
</protein>
<accession>A0A9J6G881</accession>
<dbReference type="Proteomes" id="UP000821853">
    <property type="component" value="Chromosome 3"/>
</dbReference>
<evidence type="ECO:0000259" key="2">
    <source>
        <dbReference type="Pfam" id="PF15072"/>
    </source>
</evidence>
<proteinExistence type="predicted"/>
<evidence type="ECO:0000313" key="3">
    <source>
        <dbReference type="EMBL" id="KAH9370644.1"/>
    </source>
</evidence>
<dbReference type="InterPro" id="IPR028045">
    <property type="entry name" value="HROB"/>
</dbReference>
<feature type="region of interest" description="Disordered" evidence="1">
    <location>
        <begin position="340"/>
        <end position="391"/>
    </location>
</feature>
<organism evidence="3 4">
    <name type="scientific">Haemaphysalis longicornis</name>
    <name type="common">Bush tick</name>
    <dbReference type="NCBI Taxonomy" id="44386"/>
    <lineage>
        <taxon>Eukaryota</taxon>
        <taxon>Metazoa</taxon>
        <taxon>Ecdysozoa</taxon>
        <taxon>Arthropoda</taxon>
        <taxon>Chelicerata</taxon>
        <taxon>Arachnida</taxon>
        <taxon>Acari</taxon>
        <taxon>Parasitiformes</taxon>
        <taxon>Ixodida</taxon>
        <taxon>Ixodoidea</taxon>
        <taxon>Ixodidae</taxon>
        <taxon>Haemaphysalinae</taxon>
        <taxon>Haemaphysalis</taxon>
    </lineage>
</organism>
<comment type="caution">
    <text evidence="3">The sequence shown here is derived from an EMBL/GenBank/DDBJ whole genome shotgun (WGS) entry which is preliminary data.</text>
</comment>
<dbReference type="EMBL" id="JABSTR010000005">
    <property type="protein sequence ID" value="KAH9370644.1"/>
    <property type="molecule type" value="Genomic_DNA"/>
</dbReference>